<evidence type="ECO:0008006" key="5">
    <source>
        <dbReference type="Google" id="ProtNLM"/>
    </source>
</evidence>
<feature type="region of interest" description="Disordered" evidence="1">
    <location>
        <begin position="67"/>
        <end position="99"/>
    </location>
</feature>
<protein>
    <recommendedName>
        <fullName evidence="5">PXPV repeat-containing protein</fullName>
    </recommendedName>
</protein>
<organism evidence="3 4">
    <name type="scientific">Nitrosospira multiformis</name>
    <dbReference type="NCBI Taxonomy" id="1231"/>
    <lineage>
        <taxon>Bacteria</taxon>
        <taxon>Pseudomonadati</taxon>
        <taxon>Pseudomonadota</taxon>
        <taxon>Betaproteobacteria</taxon>
        <taxon>Nitrosomonadales</taxon>
        <taxon>Nitrosomonadaceae</taxon>
        <taxon>Nitrosospira</taxon>
    </lineage>
</organism>
<feature type="compositionally biased region" description="Polar residues" evidence="1">
    <location>
        <begin position="67"/>
        <end position="87"/>
    </location>
</feature>
<feature type="signal peptide" evidence="2">
    <location>
        <begin position="1"/>
        <end position="19"/>
    </location>
</feature>
<accession>A0A1I7H5U9</accession>
<name>A0A1I7H5U9_9PROT</name>
<dbReference type="OrthoDB" id="8566273at2"/>
<dbReference type="EMBL" id="FPBZ01000007">
    <property type="protein sequence ID" value="SFU55906.1"/>
    <property type="molecule type" value="Genomic_DNA"/>
</dbReference>
<feature type="region of interest" description="Disordered" evidence="1">
    <location>
        <begin position="19"/>
        <end position="52"/>
    </location>
</feature>
<reference evidence="3 4" key="1">
    <citation type="submission" date="2016-10" db="EMBL/GenBank/DDBJ databases">
        <authorList>
            <person name="de Groot N.N."/>
        </authorList>
    </citation>
    <scope>NUCLEOTIDE SEQUENCE [LARGE SCALE GENOMIC DNA]</scope>
    <source>
        <strain evidence="3 4">Nl14</strain>
    </source>
</reference>
<evidence type="ECO:0000313" key="4">
    <source>
        <dbReference type="Proteomes" id="UP000182649"/>
    </source>
</evidence>
<gene>
    <name evidence="3" type="ORF">SAMN05216417_10734</name>
</gene>
<dbReference type="RefSeq" id="WP_074974642.1">
    <property type="nucleotide sequence ID" value="NZ_FPBZ01000007.1"/>
</dbReference>
<sequence>MKFIILALLAVFISPVAQADPPHLRDQQTGKYLGNLSANPYDPNSVSNPYGRYGSSYSADSINNPYGQYGSRYSNDRPNNPYATNTPGIYGGDEGGRGY</sequence>
<evidence type="ECO:0000256" key="2">
    <source>
        <dbReference type="SAM" id="SignalP"/>
    </source>
</evidence>
<evidence type="ECO:0000256" key="1">
    <source>
        <dbReference type="SAM" id="MobiDB-lite"/>
    </source>
</evidence>
<evidence type="ECO:0000313" key="3">
    <source>
        <dbReference type="EMBL" id="SFU55906.1"/>
    </source>
</evidence>
<feature type="chain" id="PRO_5010173264" description="PXPV repeat-containing protein" evidence="2">
    <location>
        <begin position="20"/>
        <end position="99"/>
    </location>
</feature>
<dbReference type="AlphaFoldDB" id="A0A1I7H5U9"/>
<dbReference type="Proteomes" id="UP000182649">
    <property type="component" value="Unassembled WGS sequence"/>
</dbReference>
<proteinExistence type="predicted"/>
<feature type="compositionally biased region" description="Polar residues" evidence="1">
    <location>
        <begin position="36"/>
        <end position="48"/>
    </location>
</feature>
<keyword evidence="2" id="KW-0732">Signal</keyword>